<proteinExistence type="predicted"/>
<evidence type="ECO:0000313" key="2">
    <source>
        <dbReference type="EMBL" id="GAA4880374.1"/>
    </source>
</evidence>
<organism evidence="2 3">
    <name type="scientific">Ferrimonas pelagia</name>
    <dbReference type="NCBI Taxonomy" id="1177826"/>
    <lineage>
        <taxon>Bacteria</taxon>
        <taxon>Pseudomonadati</taxon>
        <taxon>Pseudomonadota</taxon>
        <taxon>Gammaproteobacteria</taxon>
        <taxon>Alteromonadales</taxon>
        <taxon>Ferrimonadaceae</taxon>
        <taxon>Ferrimonas</taxon>
    </lineage>
</organism>
<feature type="transmembrane region" description="Helical" evidence="1">
    <location>
        <begin position="64"/>
        <end position="83"/>
    </location>
</feature>
<protein>
    <recommendedName>
        <fullName evidence="4">DUF2069 domain-containing protein</fullName>
    </recommendedName>
</protein>
<dbReference type="Pfam" id="PF09842">
    <property type="entry name" value="DUF2069"/>
    <property type="match status" value="1"/>
</dbReference>
<evidence type="ECO:0000313" key="3">
    <source>
        <dbReference type="Proteomes" id="UP001499988"/>
    </source>
</evidence>
<dbReference type="Proteomes" id="UP001499988">
    <property type="component" value="Unassembled WGS sequence"/>
</dbReference>
<name>A0ABP9EJB2_9GAMM</name>
<reference evidence="3" key="1">
    <citation type="journal article" date="2019" name="Int. J. Syst. Evol. Microbiol.">
        <title>The Global Catalogue of Microorganisms (GCM) 10K type strain sequencing project: providing services to taxonomists for standard genome sequencing and annotation.</title>
        <authorList>
            <consortium name="The Broad Institute Genomics Platform"/>
            <consortium name="The Broad Institute Genome Sequencing Center for Infectious Disease"/>
            <person name="Wu L."/>
            <person name="Ma J."/>
        </authorList>
    </citation>
    <scope>NUCLEOTIDE SEQUENCE [LARGE SCALE GENOMIC DNA]</scope>
    <source>
        <strain evidence="3">JCM 18401</strain>
    </source>
</reference>
<dbReference type="EMBL" id="BAABJZ010000016">
    <property type="protein sequence ID" value="GAA4880374.1"/>
    <property type="molecule type" value="Genomic_DNA"/>
</dbReference>
<accession>A0ABP9EJB2</accession>
<keyword evidence="3" id="KW-1185">Reference proteome</keyword>
<keyword evidence="1" id="KW-1133">Transmembrane helix</keyword>
<evidence type="ECO:0000256" key="1">
    <source>
        <dbReference type="SAM" id="Phobius"/>
    </source>
</evidence>
<feature type="transmembrane region" description="Helical" evidence="1">
    <location>
        <begin position="38"/>
        <end position="57"/>
    </location>
</feature>
<dbReference type="InterPro" id="IPR018643">
    <property type="entry name" value="DUF2069_membrane"/>
</dbReference>
<comment type="caution">
    <text evidence="2">The sequence shown here is derived from an EMBL/GenBank/DDBJ whole genome shotgun (WGS) entry which is preliminary data.</text>
</comment>
<keyword evidence="1" id="KW-0472">Membrane</keyword>
<evidence type="ECO:0008006" key="4">
    <source>
        <dbReference type="Google" id="ProtNLM"/>
    </source>
</evidence>
<keyword evidence="1" id="KW-0812">Transmembrane</keyword>
<gene>
    <name evidence="2" type="ORF">GCM10023333_13250</name>
</gene>
<sequence>MWLYPAQPSYSLGFQLLLLLPLLSPAAGLLCGKPYTHAWSGFIASLYLLWGLTGWWVHSDQRVMASLVVATLLLWLLASTYYARYRGRELGLGLKKHKETTIS</sequence>